<gene>
    <name evidence="1" type="ordered locus">Aboo_0354</name>
</gene>
<dbReference type="STRING" id="439481.Aboo_0354"/>
<accession>B5IDT5</accession>
<sequence length="107" mass="12162">MKRRKRAKNFVISSLLISLVLMIISPWISLFASLLLVGAASWGVTLTGDLGYNPRRDVYNTELDKIKNSGSEYSELIIMMALFLSIFFLSIFLLYLGWNGLLSYLFT</sequence>
<reference evidence="1" key="1">
    <citation type="submission" date="2010-02" db="EMBL/GenBank/DDBJ databases">
        <title>Complete sequence of Aciduliprofundum boonei T469.</title>
        <authorList>
            <consortium name="US DOE Joint Genome Institute"/>
            <person name="Lucas S."/>
            <person name="Copeland A."/>
            <person name="Lapidus A."/>
            <person name="Cheng J.-F."/>
            <person name="Bruce D."/>
            <person name="Goodwin L."/>
            <person name="Pitluck S."/>
            <person name="Saunders E."/>
            <person name="Detter J.C."/>
            <person name="Han C."/>
            <person name="Tapia R."/>
            <person name="Land M."/>
            <person name="Hauser L."/>
            <person name="Kyrpides N."/>
            <person name="Mikhailova N."/>
            <person name="Flores G."/>
            <person name="Reysenbach A.-L."/>
            <person name="Woyke T."/>
        </authorList>
    </citation>
    <scope>NUCLEOTIDE SEQUENCE</scope>
    <source>
        <strain evidence="1">T469</strain>
    </source>
</reference>
<protein>
    <recommendedName>
        <fullName evidence="3">Phosphatidate cytidylyltransferase</fullName>
    </recommendedName>
</protein>
<dbReference type="EMBL" id="CP001941">
    <property type="protein sequence ID" value="ADD08165.1"/>
    <property type="molecule type" value="Genomic_DNA"/>
</dbReference>
<proteinExistence type="predicted"/>
<dbReference type="AlphaFoldDB" id="B5IDT5"/>
<organism evidence="1 2">
    <name type="scientific">Aciduliprofundum boonei (strain DSM 19572 / T469)</name>
    <dbReference type="NCBI Taxonomy" id="439481"/>
    <lineage>
        <taxon>Archaea</taxon>
        <taxon>Methanobacteriati</taxon>
        <taxon>Thermoplasmatota</taxon>
        <taxon>DHVE2 group</taxon>
        <taxon>Candidatus Aciduliprofundum</taxon>
    </lineage>
</organism>
<name>B5IDT5_ACIB4</name>
<keyword evidence="2" id="KW-1185">Reference proteome</keyword>
<dbReference type="KEGG" id="abi:Aboo_0354"/>
<dbReference type="Proteomes" id="UP000001400">
    <property type="component" value="Chromosome"/>
</dbReference>
<evidence type="ECO:0008006" key="3">
    <source>
        <dbReference type="Google" id="ProtNLM"/>
    </source>
</evidence>
<dbReference type="HOGENOM" id="CLU_2203977_0_0_2"/>
<evidence type="ECO:0000313" key="1">
    <source>
        <dbReference type="EMBL" id="ADD08165.1"/>
    </source>
</evidence>
<evidence type="ECO:0000313" key="2">
    <source>
        <dbReference type="Proteomes" id="UP000001400"/>
    </source>
</evidence>